<dbReference type="AlphaFoldDB" id="A0A173LGA7"/>
<evidence type="ECO:0000256" key="1">
    <source>
        <dbReference type="ARBA" id="ARBA00023125"/>
    </source>
</evidence>
<dbReference type="InterPro" id="IPR047057">
    <property type="entry name" value="MerR_fam"/>
</dbReference>
<dbReference type="EMBL" id="CP015961">
    <property type="protein sequence ID" value="ANI91265.1"/>
    <property type="molecule type" value="Genomic_DNA"/>
</dbReference>
<feature type="domain" description="HTH merR-type" evidence="2">
    <location>
        <begin position="16"/>
        <end position="84"/>
    </location>
</feature>
<dbReference type="PANTHER" id="PTHR30204">
    <property type="entry name" value="REDOX-CYCLING DRUG-SENSING TRANSCRIPTIONAL ACTIVATOR SOXR"/>
    <property type="match status" value="1"/>
</dbReference>
<dbReference type="GO" id="GO:0003700">
    <property type="term" value="F:DNA-binding transcription factor activity"/>
    <property type="evidence" value="ECO:0007669"/>
    <property type="project" value="InterPro"/>
</dbReference>
<evidence type="ECO:0000313" key="3">
    <source>
        <dbReference type="EMBL" id="ANI91265.1"/>
    </source>
</evidence>
<dbReference type="GO" id="GO:0003677">
    <property type="term" value="F:DNA binding"/>
    <property type="evidence" value="ECO:0007669"/>
    <property type="project" value="UniProtKB-KW"/>
</dbReference>
<evidence type="ECO:0000313" key="4">
    <source>
        <dbReference type="Proteomes" id="UP000186104"/>
    </source>
</evidence>
<dbReference type="OrthoDB" id="3830374at2"/>
<dbReference type="SMART" id="SM00422">
    <property type="entry name" value="HTH_MERR"/>
    <property type="match status" value="1"/>
</dbReference>
<dbReference type="Proteomes" id="UP000186104">
    <property type="component" value="Chromosome"/>
</dbReference>
<dbReference type="STRING" id="499555.BJL86_0458"/>
<evidence type="ECO:0000259" key="2">
    <source>
        <dbReference type="SMART" id="SM00422"/>
    </source>
</evidence>
<dbReference type="Gene3D" id="1.10.1660.10">
    <property type="match status" value="1"/>
</dbReference>
<protein>
    <recommendedName>
        <fullName evidence="2">HTH merR-type domain-containing protein</fullName>
    </recommendedName>
</protein>
<gene>
    <name evidence="3" type="ORF">BJL86_0458</name>
</gene>
<keyword evidence="1" id="KW-0238">DNA-binding</keyword>
<accession>A0A173LGA7</accession>
<dbReference type="KEGG" id="dtm:BJL86_0458"/>
<dbReference type="InterPro" id="IPR009061">
    <property type="entry name" value="DNA-bd_dom_put_sf"/>
</dbReference>
<proteinExistence type="predicted"/>
<dbReference type="PANTHER" id="PTHR30204:SF93">
    <property type="entry name" value="HTH MERR-TYPE DOMAIN-CONTAINING PROTEIN"/>
    <property type="match status" value="1"/>
</dbReference>
<reference evidence="3 4" key="1">
    <citation type="submission" date="2016-06" db="EMBL/GenBank/DDBJ databases">
        <title>Complete genome sequence of a saline-alkali tolerant type strain Dietzia timorensis ID05-A0528T.</title>
        <authorList>
            <person name="Wu X."/>
        </authorList>
    </citation>
    <scope>NUCLEOTIDE SEQUENCE [LARGE SCALE GENOMIC DNA]</scope>
    <source>
        <strain evidence="3 4">ID05-A0528</strain>
    </source>
</reference>
<keyword evidence="4" id="KW-1185">Reference proteome</keyword>
<organism evidence="3 4">
    <name type="scientific">Dietzia timorensis</name>
    <dbReference type="NCBI Taxonomy" id="499555"/>
    <lineage>
        <taxon>Bacteria</taxon>
        <taxon>Bacillati</taxon>
        <taxon>Actinomycetota</taxon>
        <taxon>Actinomycetes</taxon>
        <taxon>Mycobacteriales</taxon>
        <taxon>Dietziaceae</taxon>
        <taxon>Dietzia</taxon>
    </lineage>
</organism>
<dbReference type="SUPFAM" id="SSF46955">
    <property type="entry name" value="Putative DNA-binding domain"/>
    <property type="match status" value="1"/>
</dbReference>
<dbReference type="Pfam" id="PF13411">
    <property type="entry name" value="MerR_1"/>
    <property type="match status" value="1"/>
</dbReference>
<dbReference type="InterPro" id="IPR000551">
    <property type="entry name" value="MerR-type_HTH_dom"/>
</dbReference>
<sequence>MNLASTTESEGVGEEYSLEELVQRTGVSARNIRFYTNRAILPPPGKKGRTAVYSPQHRALLELVRELQSHGFTLAAITNYIDRIPNGSSTETIRLHGTLLAPWLSDRPETLSFGELSDRAGRELTGDEIEVLETLGLVETVDGAHVNVTASLLPLGVEMLNAGLPLVAAQRARKVLDQHALSLAEELTEIFRDTVWPAYKKAGTPSSAVQDAINSFKPLTIHGFISAYERAVNSTKRATIQRRIDKSGR</sequence>
<name>A0A173LGA7_9ACTN</name>
<dbReference type="RefSeq" id="WP_067478302.1">
    <property type="nucleotide sequence ID" value="NZ_CP015961.1"/>
</dbReference>